<evidence type="ECO:0000313" key="2">
    <source>
        <dbReference type="Proteomes" id="UP000248066"/>
    </source>
</evidence>
<keyword evidence="2" id="KW-1185">Reference proteome</keyword>
<dbReference type="InterPro" id="IPR019686">
    <property type="entry name" value="DUF2536"/>
</dbReference>
<accession>A0A2W0HA89</accession>
<gene>
    <name evidence="1" type="ORF">CR205_09430</name>
</gene>
<evidence type="ECO:0008006" key="3">
    <source>
        <dbReference type="Google" id="ProtNLM"/>
    </source>
</evidence>
<protein>
    <recommendedName>
        <fullName evidence="3">DUF2536 family protein</fullName>
    </recommendedName>
</protein>
<proteinExistence type="predicted"/>
<dbReference type="Pfam" id="PF10750">
    <property type="entry name" value="DUF2536"/>
    <property type="match status" value="1"/>
</dbReference>
<dbReference type="OrthoDB" id="2454327at2"/>
<evidence type="ECO:0000313" key="1">
    <source>
        <dbReference type="EMBL" id="PYZ98773.1"/>
    </source>
</evidence>
<comment type="caution">
    <text evidence="1">The sequence shown here is derived from an EMBL/GenBank/DDBJ whole genome shotgun (WGS) entry which is preliminary data.</text>
</comment>
<dbReference type="AlphaFoldDB" id="A0A2W0HA89"/>
<name>A0A2W0HA89_9BACI</name>
<dbReference type="RefSeq" id="WP_110518922.1">
    <property type="nucleotide sequence ID" value="NZ_PDOF01000001.1"/>
</dbReference>
<dbReference type="EMBL" id="PDOF01000001">
    <property type="protein sequence ID" value="PYZ98773.1"/>
    <property type="molecule type" value="Genomic_DNA"/>
</dbReference>
<organism evidence="1 2">
    <name type="scientific">Alteribacter lacisalsi</name>
    <dbReference type="NCBI Taxonomy" id="2045244"/>
    <lineage>
        <taxon>Bacteria</taxon>
        <taxon>Bacillati</taxon>
        <taxon>Bacillota</taxon>
        <taxon>Bacilli</taxon>
        <taxon>Bacillales</taxon>
        <taxon>Bacillaceae</taxon>
        <taxon>Alteribacter</taxon>
    </lineage>
</organism>
<reference evidence="1 2" key="1">
    <citation type="submission" date="2017-10" db="EMBL/GenBank/DDBJ databases">
        <title>Bacillus sp. nov., a halophilic bacterium isolated from a Yangshapao Lake.</title>
        <authorList>
            <person name="Wang H."/>
        </authorList>
    </citation>
    <scope>NUCLEOTIDE SEQUENCE [LARGE SCALE GENOMIC DNA]</scope>
    <source>
        <strain evidence="1 2">YSP-3</strain>
    </source>
</reference>
<dbReference type="Proteomes" id="UP000248066">
    <property type="component" value="Unassembled WGS sequence"/>
</dbReference>
<sequence length="81" mass="9308">MLNKFDSKKGVFNVILHTDSIKDKIEFFEAASLVKLENQIQRKIDDNQALMLGVHHVSHQVTQTEKGQRIYSAVVHFKKSV</sequence>